<keyword evidence="2" id="KW-1185">Reference proteome</keyword>
<dbReference type="STRING" id="926561.GCA_000379025_00768"/>
<sequence>MDKKKIIKKLIPFVIAIEIIFFSDSLQKFGLGIIVGALLVEVLNLRLDRRKLKAETEKSLLKDLEDIKLSEALISYNRGIVEFIEELKVQFSDLTSSKYYKESARLALNQLLRLIDKFEKFKNILDIKLDKEEITYERFMSVTEEVYYNILDNLEKIKNTYQSIEDVNLDYINFRIDMLKNKADLTTEMEEELISLRKRKEMILGELDAIDRYISINEKAMTDIDNMKIKLGKVKTSSSQAKKEFDLSIADLQKMAKRTNEYEYKINL</sequence>
<organism evidence="1 2">
    <name type="scientific">Orenia marismortui</name>
    <dbReference type="NCBI Taxonomy" id="46469"/>
    <lineage>
        <taxon>Bacteria</taxon>
        <taxon>Bacillati</taxon>
        <taxon>Bacillota</taxon>
        <taxon>Clostridia</taxon>
        <taxon>Halanaerobiales</taxon>
        <taxon>Halobacteroidaceae</taxon>
        <taxon>Orenia</taxon>
    </lineage>
</organism>
<dbReference type="RefSeq" id="WP_134115656.1">
    <property type="nucleotide sequence ID" value="NZ_SOEG01000006.1"/>
</dbReference>
<name>A0A4R8H957_9FIRM</name>
<comment type="caution">
    <text evidence="1">The sequence shown here is derived from an EMBL/GenBank/DDBJ whole genome shotgun (WGS) entry which is preliminary data.</text>
</comment>
<proteinExistence type="predicted"/>
<reference evidence="1 2" key="1">
    <citation type="submission" date="2019-03" db="EMBL/GenBank/DDBJ databases">
        <title>Subsurface microbial communities from deep shales in Ohio and West Virginia, USA.</title>
        <authorList>
            <person name="Wrighton K."/>
        </authorList>
    </citation>
    <scope>NUCLEOTIDE SEQUENCE [LARGE SCALE GENOMIC DNA]</scope>
    <source>
        <strain evidence="1 2">MSL 6dP</strain>
    </source>
</reference>
<dbReference type="Proteomes" id="UP000295832">
    <property type="component" value="Unassembled WGS sequence"/>
</dbReference>
<evidence type="ECO:0000313" key="1">
    <source>
        <dbReference type="EMBL" id="TDX52486.1"/>
    </source>
</evidence>
<dbReference type="AlphaFoldDB" id="A0A4R8H957"/>
<gene>
    <name evidence="1" type="ORF">C7959_10649</name>
</gene>
<dbReference type="EMBL" id="SOEG01000006">
    <property type="protein sequence ID" value="TDX52486.1"/>
    <property type="molecule type" value="Genomic_DNA"/>
</dbReference>
<evidence type="ECO:0000313" key="2">
    <source>
        <dbReference type="Proteomes" id="UP000295832"/>
    </source>
</evidence>
<accession>A0A4R8H957</accession>
<protein>
    <submittedName>
        <fullName evidence="1">Uncharacterized protein</fullName>
    </submittedName>
</protein>